<proteinExistence type="predicted"/>
<gene>
    <name evidence="2" type="ORF">SAMN04487910_2595</name>
</gene>
<dbReference type="Proteomes" id="UP000198521">
    <property type="component" value="Unassembled WGS sequence"/>
</dbReference>
<feature type="transmembrane region" description="Helical" evidence="1">
    <location>
        <begin position="86"/>
        <end position="105"/>
    </location>
</feature>
<keyword evidence="1" id="KW-0812">Transmembrane</keyword>
<evidence type="ECO:0000313" key="3">
    <source>
        <dbReference type="Proteomes" id="UP000198521"/>
    </source>
</evidence>
<dbReference type="OrthoDB" id="1160166at2"/>
<dbReference type="EMBL" id="FOAB01000004">
    <property type="protein sequence ID" value="SEL48436.1"/>
    <property type="molecule type" value="Genomic_DNA"/>
</dbReference>
<sequence>MISMKKDARVSGLLYILMIICGMFSLVYIPSKLYALDNALETHNNITTNELLFKIGILSDLCMITIFIFLSLSLYKLLKQVNNKAAIIMVVLVLVSVAFSYINLIPKLDIISLINNKVGINTTDIQAEKLLILLRSHYNGFSIVQIFWGLWLLPFGYLVLKSGFIPKIFGILLIVGCFGYLTDFLGYFLYPDSYGKTIIPTIASLPHALGEIGIGLWLLIIGVKKKSS</sequence>
<evidence type="ECO:0000313" key="2">
    <source>
        <dbReference type="EMBL" id="SEL48436.1"/>
    </source>
</evidence>
<protein>
    <recommendedName>
        <fullName evidence="4">DUF4386 domain-containing protein</fullName>
    </recommendedName>
</protein>
<dbReference type="InterPro" id="IPR025495">
    <property type="entry name" value="DUF4386"/>
</dbReference>
<feature type="transmembrane region" description="Helical" evidence="1">
    <location>
        <begin position="169"/>
        <end position="190"/>
    </location>
</feature>
<name>A0A1H7QKH9_AQUAM</name>
<keyword evidence="1" id="KW-1133">Transmembrane helix</keyword>
<feature type="transmembrane region" description="Helical" evidence="1">
    <location>
        <begin position="140"/>
        <end position="160"/>
    </location>
</feature>
<evidence type="ECO:0000256" key="1">
    <source>
        <dbReference type="SAM" id="Phobius"/>
    </source>
</evidence>
<feature type="transmembrane region" description="Helical" evidence="1">
    <location>
        <begin position="51"/>
        <end position="74"/>
    </location>
</feature>
<keyword evidence="1" id="KW-0472">Membrane</keyword>
<dbReference type="Pfam" id="PF14329">
    <property type="entry name" value="DUF4386"/>
    <property type="match status" value="1"/>
</dbReference>
<dbReference type="AlphaFoldDB" id="A0A1H7QKH9"/>
<dbReference type="STRING" id="1038014.SAMN04487910_2595"/>
<accession>A0A1H7QKH9</accession>
<evidence type="ECO:0008006" key="4">
    <source>
        <dbReference type="Google" id="ProtNLM"/>
    </source>
</evidence>
<keyword evidence="3" id="KW-1185">Reference proteome</keyword>
<feature type="transmembrane region" description="Helical" evidence="1">
    <location>
        <begin position="12"/>
        <end position="31"/>
    </location>
</feature>
<feature type="transmembrane region" description="Helical" evidence="1">
    <location>
        <begin position="202"/>
        <end position="223"/>
    </location>
</feature>
<organism evidence="2 3">
    <name type="scientific">Aquimarina amphilecti</name>
    <dbReference type="NCBI Taxonomy" id="1038014"/>
    <lineage>
        <taxon>Bacteria</taxon>
        <taxon>Pseudomonadati</taxon>
        <taxon>Bacteroidota</taxon>
        <taxon>Flavobacteriia</taxon>
        <taxon>Flavobacteriales</taxon>
        <taxon>Flavobacteriaceae</taxon>
        <taxon>Aquimarina</taxon>
    </lineage>
</organism>
<reference evidence="3" key="1">
    <citation type="submission" date="2016-10" db="EMBL/GenBank/DDBJ databases">
        <authorList>
            <person name="Varghese N."/>
            <person name="Submissions S."/>
        </authorList>
    </citation>
    <scope>NUCLEOTIDE SEQUENCE [LARGE SCALE GENOMIC DNA]</scope>
    <source>
        <strain evidence="3">DSM 25232 / NCIMB 14723 / 92V</strain>
    </source>
</reference>